<gene>
    <name evidence="2" type="ORF">TIFTF001_004535</name>
</gene>
<proteinExistence type="predicted"/>
<evidence type="ECO:0000313" key="3">
    <source>
        <dbReference type="Proteomes" id="UP001187192"/>
    </source>
</evidence>
<feature type="compositionally biased region" description="Low complexity" evidence="1">
    <location>
        <begin position="55"/>
        <end position="64"/>
    </location>
</feature>
<dbReference type="AlphaFoldDB" id="A0AA87ZDB1"/>
<protein>
    <submittedName>
        <fullName evidence="2">Uncharacterized protein</fullName>
    </submittedName>
</protein>
<evidence type="ECO:0000313" key="2">
    <source>
        <dbReference type="EMBL" id="GMN34143.1"/>
    </source>
</evidence>
<organism evidence="2 3">
    <name type="scientific">Ficus carica</name>
    <name type="common">Common fig</name>
    <dbReference type="NCBI Taxonomy" id="3494"/>
    <lineage>
        <taxon>Eukaryota</taxon>
        <taxon>Viridiplantae</taxon>
        <taxon>Streptophyta</taxon>
        <taxon>Embryophyta</taxon>
        <taxon>Tracheophyta</taxon>
        <taxon>Spermatophyta</taxon>
        <taxon>Magnoliopsida</taxon>
        <taxon>eudicotyledons</taxon>
        <taxon>Gunneridae</taxon>
        <taxon>Pentapetalae</taxon>
        <taxon>rosids</taxon>
        <taxon>fabids</taxon>
        <taxon>Rosales</taxon>
        <taxon>Moraceae</taxon>
        <taxon>Ficeae</taxon>
        <taxon>Ficus</taxon>
    </lineage>
</organism>
<name>A0AA87ZDB1_FICCA</name>
<accession>A0AA87ZDB1</accession>
<comment type="caution">
    <text evidence="2">The sequence shown here is derived from an EMBL/GenBank/DDBJ whole genome shotgun (WGS) entry which is preliminary data.</text>
</comment>
<dbReference type="EMBL" id="BTGU01000004">
    <property type="protein sequence ID" value="GMN34143.1"/>
    <property type="molecule type" value="Genomic_DNA"/>
</dbReference>
<dbReference type="Proteomes" id="UP001187192">
    <property type="component" value="Unassembled WGS sequence"/>
</dbReference>
<reference evidence="2" key="1">
    <citation type="submission" date="2023-07" db="EMBL/GenBank/DDBJ databases">
        <title>draft genome sequence of fig (Ficus carica).</title>
        <authorList>
            <person name="Takahashi T."/>
            <person name="Nishimura K."/>
        </authorList>
    </citation>
    <scope>NUCLEOTIDE SEQUENCE</scope>
</reference>
<feature type="region of interest" description="Disordered" evidence="1">
    <location>
        <begin position="55"/>
        <end position="74"/>
    </location>
</feature>
<evidence type="ECO:0000256" key="1">
    <source>
        <dbReference type="SAM" id="MobiDB-lite"/>
    </source>
</evidence>
<keyword evidence="3" id="KW-1185">Reference proteome</keyword>
<sequence>MSSSYAESSISASARTAAKFGNQQMAENIEGISCRAITSRDREFINMPPFTATWSVSSGSSDTSPHGHPQKLRDLPRYGLRKVISCRCRTEEISDRLLHGREISAADLLRGHAATGVRSVKERKGERVM</sequence>